<keyword evidence="4" id="KW-0256">Endoplasmic reticulum</keyword>
<comment type="subcellular location">
    <subcellularLocation>
        <location evidence="2">Endoplasmic reticulum</location>
    </subcellularLocation>
    <subcellularLocation>
        <location evidence="3">Membrane</location>
    </subcellularLocation>
    <subcellularLocation>
        <location evidence="1">Mitochondrion</location>
    </subcellularLocation>
</comment>
<dbReference type="InterPro" id="IPR052374">
    <property type="entry name" value="SERAC1"/>
</dbReference>
<dbReference type="PANTHER" id="PTHR48182">
    <property type="entry name" value="PROTEIN SERAC1"/>
    <property type="match status" value="1"/>
</dbReference>
<keyword evidence="6" id="KW-0472">Membrane</keyword>
<dbReference type="AlphaFoldDB" id="A0ABD1YP22"/>
<gene>
    <name evidence="7" type="ORF">R1flu_015863</name>
</gene>
<dbReference type="Gene3D" id="3.40.50.1820">
    <property type="entry name" value="alpha/beta hydrolase"/>
    <property type="match status" value="1"/>
</dbReference>
<reference evidence="7 8" key="1">
    <citation type="submission" date="2024-09" db="EMBL/GenBank/DDBJ databases">
        <title>Chromosome-scale assembly of Riccia fluitans.</title>
        <authorList>
            <person name="Paukszto L."/>
            <person name="Sawicki J."/>
            <person name="Karawczyk K."/>
            <person name="Piernik-Szablinska J."/>
            <person name="Szczecinska M."/>
            <person name="Mazdziarz M."/>
        </authorList>
    </citation>
    <scope>NUCLEOTIDE SEQUENCE [LARGE SCALE GENOMIC DNA]</scope>
    <source>
        <strain evidence="7">Rf_01</strain>
        <tissue evidence="7">Aerial parts of the thallus</tissue>
    </source>
</reference>
<proteinExistence type="predicted"/>
<dbReference type="GO" id="GO:0005783">
    <property type="term" value="C:endoplasmic reticulum"/>
    <property type="evidence" value="ECO:0007669"/>
    <property type="project" value="UniProtKB-SubCell"/>
</dbReference>
<dbReference type="PANTHER" id="PTHR48182:SF2">
    <property type="entry name" value="PROTEIN SERAC1"/>
    <property type="match status" value="1"/>
</dbReference>
<evidence type="ECO:0000256" key="3">
    <source>
        <dbReference type="ARBA" id="ARBA00004370"/>
    </source>
</evidence>
<evidence type="ECO:0000256" key="4">
    <source>
        <dbReference type="ARBA" id="ARBA00022824"/>
    </source>
</evidence>
<evidence type="ECO:0000313" key="8">
    <source>
        <dbReference type="Proteomes" id="UP001605036"/>
    </source>
</evidence>
<evidence type="ECO:0000256" key="6">
    <source>
        <dbReference type="ARBA" id="ARBA00023136"/>
    </source>
</evidence>
<dbReference type="GO" id="GO:0016020">
    <property type="term" value="C:membrane"/>
    <property type="evidence" value="ECO:0007669"/>
    <property type="project" value="UniProtKB-SubCell"/>
</dbReference>
<dbReference type="GO" id="GO:0005739">
    <property type="term" value="C:mitochondrion"/>
    <property type="evidence" value="ECO:0007669"/>
    <property type="project" value="UniProtKB-SubCell"/>
</dbReference>
<keyword evidence="5" id="KW-0496">Mitochondrion</keyword>
<evidence type="ECO:0000256" key="5">
    <source>
        <dbReference type="ARBA" id="ARBA00023128"/>
    </source>
</evidence>
<evidence type="ECO:0000256" key="2">
    <source>
        <dbReference type="ARBA" id="ARBA00004240"/>
    </source>
</evidence>
<dbReference type="Proteomes" id="UP001605036">
    <property type="component" value="Unassembled WGS sequence"/>
</dbReference>
<dbReference type="SUPFAM" id="SSF53474">
    <property type="entry name" value="alpha/beta-Hydrolases"/>
    <property type="match status" value="1"/>
</dbReference>
<comment type="caution">
    <text evidence="7">The sequence shown here is derived from an EMBL/GenBank/DDBJ whole genome shotgun (WGS) entry which is preliminary data.</text>
</comment>
<organism evidence="7 8">
    <name type="scientific">Riccia fluitans</name>
    <dbReference type="NCBI Taxonomy" id="41844"/>
    <lineage>
        <taxon>Eukaryota</taxon>
        <taxon>Viridiplantae</taxon>
        <taxon>Streptophyta</taxon>
        <taxon>Embryophyta</taxon>
        <taxon>Marchantiophyta</taxon>
        <taxon>Marchantiopsida</taxon>
        <taxon>Marchantiidae</taxon>
        <taxon>Marchantiales</taxon>
        <taxon>Ricciaceae</taxon>
        <taxon>Riccia</taxon>
    </lineage>
</organism>
<name>A0ABD1YP22_9MARC</name>
<accession>A0ABD1YP22</accession>
<evidence type="ECO:0008006" key="9">
    <source>
        <dbReference type="Google" id="ProtNLM"/>
    </source>
</evidence>
<evidence type="ECO:0000313" key="7">
    <source>
        <dbReference type="EMBL" id="KAL2631177.1"/>
    </source>
</evidence>
<keyword evidence="8" id="KW-1185">Reference proteome</keyword>
<protein>
    <recommendedName>
        <fullName evidence="9">DUF676 domain-containing protein</fullName>
    </recommendedName>
</protein>
<dbReference type="InterPro" id="IPR029058">
    <property type="entry name" value="AB_hydrolase_fold"/>
</dbReference>
<evidence type="ECO:0000256" key="1">
    <source>
        <dbReference type="ARBA" id="ARBA00004173"/>
    </source>
</evidence>
<dbReference type="EMBL" id="JBHFFA010000004">
    <property type="protein sequence ID" value="KAL2631177.1"/>
    <property type="molecule type" value="Genomic_DNA"/>
</dbReference>
<sequence>MNPKIKEQQGNIRGRYRQKAKDEYISVYELLPEANPDVELVFFHGLQMEGSAPEDSFWRTWKMKGSEECWPEKLLPELLTGTRFNKQYQLKAKVLSISYEGRPKLKEDEEDMDRGDDVLIVEALMKDLILNEDVKVGQTKGVPVILVGHDLGGILIKRLVMMLEIEVGGTTDETRKVKIRMFLENLKSVFFYATPHSGSPAIEKMASKIDESEANEMLQLMKVLNTETSRINAAFQQYRRGETKSKVSRFTSHALHAIYETNEGGFRNVLVVPEGSSRCDVDSFYSVSANHFSVCQAEGTYSSTVRLLSERIKQEVWIAKGEA</sequence>